<dbReference type="AlphaFoldDB" id="A0A3B1BS29"/>
<dbReference type="PANTHER" id="PTHR32063:SF33">
    <property type="entry name" value="RND SUPERFAMILY EFFLUX PUMP PERMEASE COMPONENT"/>
    <property type="match status" value="1"/>
</dbReference>
<dbReference type="Gene3D" id="3.30.70.1430">
    <property type="entry name" value="Multidrug efflux transporter AcrB pore domain"/>
    <property type="match status" value="1"/>
</dbReference>
<dbReference type="GO" id="GO:0005886">
    <property type="term" value="C:plasma membrane"/>
    <property type="evidence" value="ECO:0007669"/>
    <property type="project" value="TreeGrafter"/>
</dbReference>
<dbReference type="Pfam" id="PF00873">
    <property type="entry name" value="ACR_tran"/>
    <property type="match status" value="1"/>
</dbReference>
<dbReference type="GO" id="GO:0042910">
    <property type="term" value="F:xenobiotic transmembrane transporter activity"/>
    <property type="evidence" value="ECO:0007669"/>
    <property type="project" value="TreeGrafter"/>
</dbReference>
<evidence type="ECO:0008006" key="2">
    <source>
        <dbReference type="Google" id="ProtNLM"/>
    </source>
</evidence>
<evidence type="ECO:0000313" key="1">
    <source>
        <dbReference type="EMBL" id="VAX09135.1"/>
    </source>
</evidence>
<dbReference type="SUPFAM" id="SSF82693">
    <property type="entry name" value="Multidrug efflux transporter AcrB pore domain, PN1, PN2, PC1 and PC2 subdomains"/>
    <property type="match status" value="1"/>
</dbReference>
<dbReference type="EMBL" id="UOFX01000044">
    <property type="protein sequence ID" value="VAX09135.1"/>
    <property type="molecule type" value="Genomic_DNA"/>
</dbReference>
<dbReference type="Gene3D" id="3.30.70.1320">
    <property type="entry name" value="Multidrug efflux transporter AcrB pore domain like"/>
    <property type="match status" value="1"/>
</dbReference>
<accession>A0A3B1BS29</accession>
<dbReference type="Gene3D" id="1.20.1640.10">
    <property type="entry name" value="Multidrug efflux transporter AcrB transmembrane domain"/>
    <property type="match status" value="1"/>
</dbReference>
<proteinExistence type="predicted"/>
<dbReference type="PANTHER" id="PTHR32063">
    <property type="match status" value="1"/>
</dbReference>
<reference evidence="1" key="1">
    <citation type="submission" date="2018-06" db="EMBL/GenBank/DDBJ databases">
        <authorList>
            <person name="Zhirakovskaya E."/>
        </authorList>
    </citation>
    <scope>NUCLEOTIDE SEQUENCE</scope>
</reference>
<organism evidence="1">
    <name type="scientific">hydrothermal vent metagenome</name>
    <dbReference type="NCBI Taxonomy" id="652676"/>
    <lineage>
        <taxon>unclassified sequences</taxon>
        <taxon>metagenomes</taxon>
        <taxon>ecological metagenomes</taxon>
    </lineage>
</organism>
<gene>
    <name evidence="1" type="ORF">MNBD_GAMMA26-2302</name>
</gene>
<name>A0A3B1BS29_9ZZZZ</name>
<dbReference type="InterPro" id="IPR001036">
    <property type="entry name" value="Acrflvin-R"/>
</dbReference>
<dbReference type="PRINTS" id="PR00702">
    <property type="entry name" value="ACRIFLAVINRP"/>
</dbReference>
<sequence length="191" mass="21389">MIRYFAAHPTAANLLMLLLVVLGLAALPTLERETFPEFAPQEVQVNVPYPGATPEDVEQAICKRLEDAIDAVNEVEEIRCQALENSASAVITMTERGDFGQFMDDIKSAVEAIDSFPEEVELPVIEQLGRTDQVVNIAITGPLSPPALKAYAEEIKDRLQMILGSSWMISKVLLRRFRVYWVEPRYPIEIT</sequence>
<protein>
    <recommendedName>
        <fullName evidence="2">Acriflavin resistance protein</fullName>
    </recommendedName>
</protein>